<dbReference type="EMBL" id="SHKY01000001">
    <property type="protein sequence ID" value="RZU53217.1"/>
    <property type="molecule type" value="Genomic_DNA"/>
</dbReference>
<dbReference type="InterPro" id="IPR045276">
    <property type="entry name" value="YbiO_bact"/>
</dbReference>
<dbReference type="SUPFAM" id="SSF50182">
    <property type="entry name" value="Sm-like ribonucleoproteins"/>
    <property type="match status" value="1"/>
</dbReference>
<dbReference type="InterPro" id="IPR011014">
    <property type="entry name" value="MscS_channel_TM-2"/>
</dbReference>
<dbReference type="InterPro" id="IPR010920">
    <property type="entry name" value="LSM_dom_sf"/>
</dbReference>
<keyword evidence="6 7" id="KW-0472">Membrane</keyword>
<evidence type="ECO:0000313" key="11">
    <source>
        <dbReference type="EMBL" id="RZU53217.1"/>
    </source>
</evidence>
<dbReference type="GO" id="GO:0008381">
    <property type="term" value="F:mechanosensitive monoatomic ion channel activity"/>
    <property type="evidence" value="ECO:0007669"/>
    <property type="project" value="InterPro"/>
</dbReference>
<feature type="transmembrane region" description="Helical" evidence="7">
    <location>
        <begin position="96"/>
        <end position="116"/>
    </location>
</feature>
<dbReference type="SUPFAM" id="SSF82689">
    <property type="entry name" value="Mechanosensitive channel protein MscS (YggB), C-terminal domain"/>
    <property type="match status" value="1"/>
</dbReference>
<keyword evidence="3" id="KW-1003">Cell membrane</keyword>
<evidence type="ECO:0000313" key="12">
    <source>
        <dbReference type="Proteomes" id="UP000292564"/>
    </source>
</evidence>
<comment type="subcellular location">
    <subcellularLocation>
        <location evidence="1">Cell membrane</location>
        <topology evidence="1">Multi-pass membrane protein</topology>
    </subcellularLocation>
</comment>
<keyword evidence="4 7" id="KW-0812">Transmembrane</keyword>
<evidence type="ECO:0000256" key="7">
    <source>
        <dbReference type="SAM" id="Phobius"/>
    </source>
</evidence>
<evidence type="ECO:0000259" key="8">
    <source>
        <dbReference type="Pfam" id="PF00924"/>
    </source>
</evidence>
<comment type="caution">
    <text evidence="11">The sequence shown here is derived from an EMBL/GenBank/DDBJ whole genome shotgun (WGS) entry which is preliminary data.</text>
</comment>
<evidence type="ECO:0000259" key="9">
    <source>
        <dbReference type="Pfam" id="PF21082"/>
    </source>
</evidence>
<dbReference type="FunFam" id="2.30.30.60:FF:000001">
    <property type="entry name" value="MscS Mechanosensitive ion channel"/>
    <property type="match status" value="1"/>
</dbReference>
<dbReference type="PANTHER" id="PTHR30460:SF0">
    <property type="entry name" value="MODERATE CONDUCTANCE MECHANOSENSITIVE CHANNEL YBIO"/>
    <property type="match status" value="1"/>
</dbReference>
<evidence type="ECO:0000256" key="5">
    <source>
        <dbReference type="ARBA" id="ARBA00022989"/>
    </source>
</evidence>
<feature type="transmembrane region" description="Helical" evidence="7">
    <location>
        <begin position="12"/>
        <end position="33"/>
    </location>
</feature>
<feature type="domain" description="Mechanosensitive ion channel transmembrane helices 2/3" evidence="10">
    <location>
        <begin position="78"/>
        <end position="117"/>
    </location>
</feature>
<dbReference type="Pfam" id="PF21082">
    <property type="entry name" value="MS_channel_3rd"/>
    <property type="match status" value="1"/>
</dbReference>
<dbReference type="GO" id="GO:0005886">
    <property type="term" value="C:plasma membrane"/>
    <property type="evidence" value="ECO:0007669"/>
    <property type="project" value="UniProtKB-SubCell"/>
</dbReference>
<organism evidence="11 12">
    <name type="scientific">Krasilnikovia cinnamomea</name>
    <dbReference type="NCBI Taxonomy" id="349313"/>
    <lineage>
        <taxon>Bacteria</taxon>
        <taxon>Bacillati</taxon>
        <taxon>Actinomycetota</taxon>
        <taxon>Actinomycetes</taxon>
        <taxon>Micromonosporales</taxon>
        <taxon>Micromonosporaceae</taxon>
        <taxon>Krasilnikovia</taxon>
    </lineage>
</organism>
<evidence type="ECO:0000256" key="4">
    <source>
        <dbReference type="ARBA" id="ARBA00022692"/>
    </source>
</evidence>
<evidence type="ECO:0000256" key="2">
    <source>
        <dbReference type="ARBA" id="ARBA00008017"/>
    </source>
</evidence>
<dbReference type="Pfam" id="PF21088">
    <property type="entry name" value="MS_channel_1st"/>
    <property type="match status" value="1"/>
</dbReference>
<dbReference type="InterPro" id="IPR023408">
    <property type="entry name" value="MscS_beta-dom_sf"/>
</dbReference>
<dbReference type="PANTHER" id="PTHR30460">
    <property type="entry name" value="MODERATE CONDUCTANCE MECHANOSENSITIVE CHANNEL YBIO"/>
    <property type="match status" value="1"/>
</dbReference>
<dbReference type="OrthoDB" id="4638917at2"/>
<dbReference type="Proteomes" id="UP000292564">
    <property type="component" value="Unassembled WGS sequence"/>
</dbReference>
<dbReference type="InterPro" id="IPR049278">
    <property type="entry name" value="MS_channel_C"/>
</dbReference>
<comment type="similarity">
    <text evidence="2">Belongs to the MscS (TC 1.A.23) family.</text>
</comment>
<accession>A0A4Q7ZQ43</accession>
<feature type="transmembrane region" description="Helical" evidence="7">
    <location>
        <begin position="69"/>
        <end position="90"/>
    </location>
</feature>
<feature type="domain" description="Mechanosensitive ion channel MscS" evidence="8">
    <location>
        <begin position="119"/>
        <end position="189"/>
    </location>
</feature>
<keyword evidence="12" id="KW-1185">Reference proteome</keyword>
<evidence type="ECO:0000259" key="10">
    <source>
        <dbReference type="Pfam" id="PF21088"/>
    </source>
</evidence>
<dbReference type="AlphaFoldDB" id="A0A4Q7ZQ43"/>
<dbReference type="Gene3D" id="3.30.70.100">
    <property type="match status" value="1"/>
</dbReference>
<gene>
    <name evidence="11" type="ORF">EV385_5115</name>
</gene>
<evidence type="ECO:0000256" key="6">
    <source>
        <dbReference type="ARBA" id="ARBA00023136"/>
    </source>
</evidence>
<reference evidence="11 12" key="1">
    <citation type="submission" date="2019-02" db="EMBL/GenBank/DDBJ databases">
        <title>Sequencing the genomes of 1000 actinobacteria strains.</title>
        <authorList>
            <person name="Klenk H.-P."/>
        </authorList>
    </citation>
    <scope>NUCLEOTIDE SEQUENCE [LARGE SCALE GENOMIC DNA]</scope>
    <source>
        <strain evidence="11 12">DSM 45162</strain>
    </source>
</reference>
<protein>
    <submittedName>
        <fullName evidence="11">Small conductance mechanosensitive channel</fullName>
    </submittedName>
</protein>
<proteinExistence type="inferred from homology"/>
<dbReference type="SUPFAM" id="SSF82861">
    <property type="entry name" value="Mechanosensitive channel protein MscS (YggB), transmembrane region"/>
    <property type="match status" value="1"/>
</dbReference>
<dbReference type="InterPro" id="IPR049142">
    <property type="entry name" value="MS_channel_1st"/>
</dbReference>
<sequence length="295" mass="31594">MLLAVAPLTDLTAWVGSSGLEIVLFISGAVLLARTTRWTSQRATRRIANRSPSGGVDPIRSERDKHLHVLANGIRWAVVVVIYCVTAILVLQRLNVPITGLIAPAVVAGMALGMGAQRLVQDILAGFFIIVERQYGFGDIVRISALGSETGVGGTVEEVTLRVTRLRTADGEVVIVPNGQIVQVTNASRDWARAVVDVPVPSTADIRKVRAVLEQVGLDVYLDEQLRPLLLDPPSALGVETLEVDTLRVRMVARTLPGKQFLVGRELRSRVAASLQTEGILVPAGLGTADPITTP</sequence>
<dbReference type="Gene3D" id="1.10.287.1260">
    <property type="match status" value="1"/>
</dbReference>
<dbReference type="Pfam" id="PF00924">
    <property type="entry name" value="MS_channel_2nd"/>
    <property type="match status" value="1"/>
</dbReference>
<evidence type="ECO:0000256" key="3">
    <source>
        <dbReference type="ARBA" id="ARBA00022475"/>
    </source>
</evidence>
<dbReference type="InterPro" id="IPR011066">
    <property type="entry name" value="MscS_channel_C_sf"/>
</dbReference>
<feature type="domain" description="Mechanosensitive ion channel MscS C-terminal" evidence="9">
    <location>
        <begin position="195"/>
        <end position="280"/>
    </location>
</feature>
<evidence type="ECO:0000256" key="1">
    <source>
        <dbReference type="ARBA" id="ARBA00004651"/>
    </source>
</evidence>
<dbReference type="Gene3D" id="2.30.30.60">
    <property type="match status" value="1"/>
</dbReference>
<keyword evidence="5 7" id="KW-1133">Transmembrane helix</keyword>
<dbReference type="InterPro" id="IPR006685">
    <property type="entry name" value="MscS_channel_2nd"/>
</dbReference>
<name>A0A4Q7ZQ43_9ACTN</name>